<proteinExistence type="predicted"/>
<accession>A0ABV5GLI0</accession>
<gene>
    <name evidence="2" type="ORF">ACFFVF_06880</name>
</gene>
<feature type="transmembrane region" description="Helical" evidence="1">
    <location>
        <begin position="37"/>
        <end position="61"/>
    </location>
</feature>
<keyword evidence="1" id="KW-0472">Membrane</keyword>
<organism evidence="2 3">
    <name type="scientific">Flavobacterium jumunjinense</name>
    <dbReference type="NCBI Taxonomy" id="998845"/>
    <lineage>
        <taxon>Bacteria</taxon>
        <taxon>Pseudomonadati</taxon>
        <taxon>Bacteroidota</taxon>
        <taxon>Flavobacteriia</taxon>
        <taxon>Flavobacteriales</taxon>
        <taxon>Flavobacteriaceae</taxon>
        <taxon>Flavobacterium</taxon>
    </lineage>
</organism>
<feature type="transmembrane region" description="Helical" evidence="1">
    <location>
        <begin position="112"/>
        <end position="135"/>
    </location>
</feature>
<keyword evidence="1" id="KW-1133">Transmembrane helix</keyword>
<dbReference type="Proteomes" id="UP001589607">
    <property type="component" value="Unassembled WGS sequence"/>
</dbReference>
<keyword evidence="1" id="KW-0812">Transmembrane</keyword>
<name>A0ABV5GLI0_9FLAO</name>
<sequence>MKLHKLTKFAAIVIAILSVVFLSGVMASNDEPVDNIWIGFLIYLSYFALAVCIGVVLVYVLKNLVSNKENFKKTIISVGLFLVVLVLSYVFASDGEVVANGMTYSGSTTKLSGAGLNAFYLLFLVAIGTMVWSLFTKIKK</sequence>
<dbReference type="RefSeq" id="WP_236458277.1">
    <property type="nucleotide sequence ID" value="NZ_CBCSGE010000009.1"/>
</dbReference>
<keyword evidence="3" id="KW-1185">Reference proteome</keyword>
<protein>
    <submittedName>
        <fullName evidence="2">Uncharacterized protein</fullName>
    </submittedName>
</protein>
<comment type="caution">
    <text evidence="2">The sequence shown here is derived from an EMBL/GenBank/DDBJ whole genome shotgun (WGS) entry which is preliminary data.</text>
</comment>
<evidence type="ECO:0000256" key="1">
    <source>
        <dbReference type="SAM" id="Phobius"/>
    </source>
</evidence>
<evidence type="ECO:0000313" key="3">
    <source>
        <dbReference type="Proteomes" id="UP001589607"/>
    </source>
</evidence>
<evidence type="ECO:0000313" key="2">
    <source>
        <dbReference type="EMBL" id="MFB9096234.1"/>
    </source>
</evidence>
<dbReference type="EMBL" id="JBHMEY010000014">
    <property type="protein sequence ID" value="MFB9096234.1"/>
    <property type="molecule type" value="Genomic_DNA"/>
</dbReference>
<feature type="transmembrane region" description="Helical" evidence="1">
    <location>
        <begin position="73"/>
        <end position="92"/>
    </location>
</feature>
<reference evidence="2 3" key="1">
    <citation type="submission" date="2024-09" db="EMBL/GenBank/DDBJ databases">
        <authorList>
            <person name="Sun Q."/>
            <person name="Mori K."/>
        </authorList>
    </citation>
    <scope>NUCLEOTIDE SEQUENCE [LARGE SCALE GENOMIC DNA]</scope>
    <source>
        <strain evidence="2 3">CECT 7955</strain>
    </source>
</reference>